<dbReference type="InterPro" id="IPR055170">
    <property type="entry name" value="GFO_IDH_MocA-like_dom"/>
</dbReference>
<dbReference type="GO" id="GO:0000166">
    <property type="term" value="F:nucleotide binding"/>
    <property type="evidence" value="ECO:0007669"/>
    <property type="project" value="InterPro"/>
</dbReference>
<evidence type="ECO:0000259" key="3">
    <source>
        <dbReference type="Pfam" id="PF22725"/>
    </source>
</evidence>
<evidence type="ECO:0000313" key="4">
    <source>
        <dbReference type="Proteomes" id="UP001318040"/>
    </source>
</evidence>
<organism evidence="4 5">
    <name type="scientific">Petromyzon marinus</name>
    <name type="common">Sea lamprey</name>
    <dbReference type="NCBI Taxonomy" id="7757"/>
    <lineage>
        <taxon>Eukaryota</taxon>
        <taxon>Metazoa</taxon>
        <taxon>Chordata</taxon>
        <taxon>Craniata</taxon>
        <taxon>Vertebrata</taxon>
        <taxon>Cyclostomata</taxon>
        <taxon>Hyperoartia</taxon>
        <taxon>Petromyzontiformes</taxon>
        <taxon>Petromyzontidae</taxon>
        <taxon>Petromyzon</taxon>
    </lineage>
</organism>
<dbReference type="RefSeq" id="XP_032818286.1">
    <property type="nucleotide sequence ID" value="XM_032962395.1"/>
</dbReference>
<feature type="domain" description="GFO/IDH/MocA-like oxidoreductase" evidence="3">
    <location>
        <begin position="165"/>
        <end position="362"/>
    </location>
</feature>
<dbReference type="PANTHER" id="PTHR43377:SF2">
    <property type="entry name" value="BINDING ROSSMANN FOLD OXIDOREDUCTASE, PUTATIVE (AFU_ORTHOLOGUE AFUA_4G00560)-RELATED"/>
    <property type="match status" value="1"/>
</dbReference>
<keyword evidence="4" id="KW-1185">Reference proteome</keyword>
<dbReference type="InterPro" id="IPR051450">
    <property type="entry name" value="Gfo/Idh/MocA_Oxidoreductases"/>
</dbReference>
<dbReference type="InterPro" id="IPR000683">
    <property type="entry name" value="Gfo/Idh/MocA-like_OxRdtase_N"/>
</dbReference>
<dbReference type="AlphaFoldDB" id="A0AAJ7X1X1"/>
<dbReference type="KEGG" id="pmrn:116947028"/>
<dbReference type="PANTHER" id="PTHR43377">
    <property type="entry name" value="BILIVERDIN REDUCTASE A"/>
    <property type="match status" value="1"/>
</dbReference>
<dbReference type="Pfam" id="PF22725">
    <property type="entry name" value="GFO_IDH_MocA_C3"/>
    <property type="match status" value="1"/>
</dbReference>
<dbReference type="Gene3D" id="3.40.50.720">
    <property type="entry name" value="NAD(P)-binding Rossmann-like Domain"/>
    <property type="match status" value="1"/>
</dbReference>
<evidence type="ECO:0000256" key="1">
    <source>
        <dbReference type="ARBA" id="ARBA00010928"/>
    </source>
</evidence>
<feature type="domain" description="Gfo/Idh/MocA-like oxidoreductase N-terminal" evidence="2">
    <location>
        <begin position="35"/>
        <end position="156"/>
    </location>
</feature>
<reference evidence="5" key="1">
    <citation type="submission" date="2025-08" db="UniProtKB">
        <authorList>
            <consortium name="RefSeq"/>
        </authorList>
    </citation>
    <scope>IDENTIFICATION</scope>
    <source>
        <tissue evidence="5">Sperm</tissue>
    </source>
</reference>
<sequence>MSGAAAPSADRCADDAESRRLKIPDAADGEAVPVTVLVIGGGSRGRGYGFFALDFPKRMKVVGIADPRLFARTQFQREHGLEKSSVFTDWREAAELARFADAVFICTPDRLHKDPAVAFAAKGYHVLLEKPMAVSEGDCEAIVAACRHADVMLSVCHVLRYFPPVQKIKELLDKGVIGDVVHIQHLEPVGHFHFAHSFVRGNWRREDESSFSLLAKSCHDLDLILYWLEGKRCLKVSSFGALCHFTKEHQPPGASSRCVDCALSDGCAYSATKYLAMAMGGHVGWPVSVVCPDSKASVEAVRDALRSGPYGRCVYESDNDVASNQVVTMEFEGGTTASFSMVAFTEKLCVRKTTIYGTKGELHCEGEGPVRVHDFLSASSAHHHAASVVATTRLCGHGGADFFLVDAFISAVAKKEPSLILTGPGETLRSHLLVFAAERARHENRVVVLGNDYNFTSRWSSQQITASGAAAAGSVTDVTMSPPSYLWIGQMIPF</sequence>
<dbReference type="SUPFAM" id="SSF51735">
    <property type="entry name" value="NAD(P)-binding Rossmann-fold domains"/>
    <property type="match status" value="1"/>
</dbReference>
<dbReference type="SUPFAM" id="SSF55347">
    <property type="entry name" value="Glyceraldehyde-3-phosphate dehydrogenase-like, C-terminal domain"/>
    <property type="match status" value="1"/>
</dbReference>
<dbReference type="Proteomes" id="UP001318040">
    <property type="component" value="Chromosome 28"/>
</dbReference>
<dbReference type="Gene3D" id="3.30.360.10">
    <property type="entry name" value="Dihydrodipicolinate Reductase, domain 2"/>
    <property type="match status" value="1"/>
</dbReference>
<dbReference type="InterPro" id="IPR036291">
    <property type="entry name" value="NAD(P)-bd_dom_sf"/>
</dbReference>
<gene>
    <name evidence="5" type="primary">LOC116947028</name>
</gene>
<protein>
    <submittedName>
        <fullName evidence="5">Uncharacterized protein LOC116947028</fullName>
    </submittedName>
</protein>
<evidence type="ECO:0000313" key="5">
    <source>
        <dbReference type="RefSeq" id="XP_032818286.1"/>
    </source>
</evidence>
<accession>A0AAJ7X1X1</accession>
<name>A0AAJ7X1X1_PETMA</name>
<evidence type="ECO:0000259" key="2">
    <source>
        <dbReference type="Pfam" id="PF01408"/>
    </source>
</evidence>
<comment type="similarity">
    <text evidence="1">Belongs to the Gfo/Idh/MocA family.</text>
</comment>
<dbReference type="Pfam" id="PF01408">
    <property type="entry name" value="GFO_IDH_MocA"/>
    <property type="match status" value="1"/>
</dbReference>
<proteinExistence type="inferred from homology"/>